<accession>A0A1Y1YYV6</accession>
<sequence length="119" mass="13552">MTRLTSAVAGIIVSGALIHYFRSSIEEDLKGVRTTIYDARQKLEETLPNGGSPRKVDETVVAKQPPSTLDHIYRYQRNLNESVFPSFKRSWNEGVSRFANRVSNINLDANQLISEWKQK</sequence>
<dbReference type="InParanoid" id="A0A1Y1YYV6"/>
<keyword evidence="2" id="KW-1185">Reference proteome</keyword>
<gene>
    <name evidence="1" type="ORF">K493DRAFT_297682</name>
</gene>
<dbReference type="AlphaFoldDB" id="A0A1Y1YYV6"/>
<protein>
    <submittedName>
        <fullName evidence="1">Uncharacterized protein</fullName>
    </submittedName>
</protein>
<proteinExistence type="predicted"/>
<evidence type="ECO:0000313" key="2">
    <source>
        <dbReference type="Proteomes" id="UP000193498"/>
    </source>
</evidence>
<comment type="caution">
    <text evidence="1">The sequence shown here is derived from an EMBL/GenBank/DDBJ whole genome shotgun (WGS) entry which is preliminary data.</text>
</comment>
<reference evidence="1 2" key="1">
    <citation type="submission" date="2016-07" db="EMBL/GenBank/DDBJ databases">
        <title>Pervasive Adenine N6-methylation of Active Genes in Fungi.</title>
        <authorList>
            <consortium name="DOE Joint Genome Institute"/>
            <person name="Mondo S.J."/>
            <person name="Dannebaum R.O."/>
            <person name="Kuo R.C."/>
            <person name="Labutti K."/>
            <person name="Haridas S."/>
            <person name="Kuo A."/>
            <person name="Salamov A."/>
            <person name="Ahrendt S.R."/>
            <person name="Lipzen A."/>
            <person name="Sullivan W."/>
            <person name="Andreopoulos W.B."/>
            <person name="Clum A."/>
            <person name="Lindquist E."/>
            <person name="Daum C."/>
            <person name="Ramamoorthy G.K."/>
            <person name="Gryganskyi A."/>
            <person name="Culley D."/>
            <person name="Magnuson J.K."/>
            <person name="James T.Y."/>
            <person name="O'Malley M.A."/>
            <person name="Stajich J.E."/>
            <person name="Spatafora J.W."/>
            <person name="Visel A."/>
            <person name="Grigoriev I.V."/>
        </authorList>
    </citation>
    <scope>NUCLEOTIDE SEQUENCE [LARGE SCALE GENOMIC DNA]</scope>
    <source>
        <strain evidence="1 2">CBS 931.73</strain>
    </source>
</reference>
<dbReference type="Proteomes" id="UP000193498">
    <property type="component" value="Unassembled WGS sequence"/>
</dbReference>
<dbReference type="OrthoDB" id="5518786at2759"/>
<dbReference type="EMBL" id="MCFE01000052">
    <property type="protein sequence ID" value="ORY02887.1"/>
    <property type="molecule type" value="Genomic_DNA"/>
</dbReference>
<name>A0A1Y1YYV6_9FUNG</name>
<organism evidence="1 2">
    <name type="scientific">Basidiobolus meristosporus CBS 931.73</name>
    <dbReference type="NCBI Taxonomy" id="1314790"/>
    <lineage>
        <taxon>Eukaryota</taxon>
        <taxon>Fungi</taxon>
        <taxon>Fungi incertae sedis</taxon>
        <taxon>Zoopagomycota</taxon>
        <taxon>Entomophthoromycotina</taxon>
        <taxon>Basidiobolomycetes</taxon>
        <taxon>Basidiobolales</taxon>
        <taxon>Basidiobolaceae</taxon>
        <taxon>Basidiobolus</taxon>
    </lineage>
</organism>
<evidence type="ECO:0000313" key="1">
    <source>
        <dbReference type="EMBL" id="ORY02887.1"/>
    </source>
</evidence>